<comment type="caution">
    <text evidence="3">The sequence shown here is derived from an EMBL/GenBank/DDBJ whole genome shotgun (WGS) entry which is preliminary data.</text>
</comment>
<evidence type="ECO:0000313" key="3">
    <source>
        <dbReference type="EMBL" id="MFC7706365.1"/>
    </source>
</evidence>
<accession>A0ABW2USI0</accession>
<evidence type="ECO:0000259" key="2">
    <source>
        <dbReference type="Pfam" id="PF13670"/>
    </source>
</evidence>
<proteinExistence type="predicted"/>
<keyword evidence="1" id="KW-0732">Signal</keyword>
<dbReference type="Gene3D" id="3.10.450.40">
    <property type="match status" value="1"/>
</dbReference>
<dbReference type="Proteomes" id="UP001596516">
    <property type="component" value="Unassembled WGS sequence"/>
</dbReference>
<dbReference type="EMBL" id="JBHTFQ010000019">
    <property type="protein sequence ID" value="MFC7706365.1"/>
    <property type="molecule type" value="Genomic_DNA"/>
</dbReference>
<organism evidence="3 4">
    <name type="scientific">Plastorhodobacter daqingensis</name>
    <dbReference type="NCBI Taxonomy" id="1387281"/>
    <lineage>
        <taxon>Bacteria</taxon>
        <taxon>Pseudomonadati</taxon>
        <taxon>Pseudomonadota</taxon>
        <taxon>Alphaproteobacteria</taxon>
        <taxon>Rhodobacterales</taxon>
        <taxon>Paracoccaceae</taxon>
        <taxon>Plastorhodobacter</taxon>
    </lineage>
</organism>
<name>A0ABW2USI0_9RHOB</name>
<feature type="chain" id="PRO_5046322010" evidence="1">
    <location>
        <begin position="22"/>
        <end position="85"/>
    </location>
</feature>
<sequence>MRILPSLALSALILAPIAAQAQSRPPEDARPLSEILAIVEEREGVVSFTDIDWDRDGYWEVEFFTETGKVEMNIDPITGEPRMDD</sequence>
<dbReference type="RefSeq" id="WP_377406903.1">
    <property type="nucleotide sequence ID" value="NZ_JBHTFQ010000019.1"/>
</dbReference>
<evidence type="ECO:0000256" key="1">
    <source>
        <dbReference type="SAM" id="SignalP"/>
    </source>
</evidence>
<protein>
    <submittedName>
        <fullName evidence="3">PepSY domain-containing protein</fullName>
    </submittedName>
</protein>
<keyword evidence="4" id="KW-1185">Reference proteome</keyword>
<gene>
    <name evidence="3" type="ORF">ACFQXB_19525</name>
</gene>
<feature type="signal peptide" evidence="1">
    <location>
        <begin position="1"/>
        <end position="21"/>
    </location>
</feature>
<dbReference type="Pfam" id="PF13670">
    <property type="entry name" value="PepSY_2"/>
    <property type="match status" value="1"/>
</dbReference>
<evidence type="ECO:0000313" key="4">
    <source>
        <dbReference type="Proteomes" id="UP001596516"/>
    </source>
</evidence>
<feature type="domain" description="PepSY" evidence="2">
    <location>
        <begin position="8"/>
        <end position="80"/>
    </location>
</feature>
<reference evidence="4" key="1">
    <citation type="journal article" date="2019" name="Int. J. Syst. Evol. Microbiol.">
        <title>The Global Catalogue of Microorganisms (GCM) 10K type strain sequencing project: providing services to taxonomists for standard genome sequencing and annotation.</title>
        <authorList>
            <consortium name="The Broad Institute Genomics Platform"/>
            <consortium name="The Broad Institute Genome Sequencing Center for Infectious Disease"/>
            <person name="Wu L."/>
            <person name="Ma J."/>
        </authorList>
    </citation>
    <scope>NUCLEOTIDE SEQUENCE [LARGE SCALE GENOMIC DNA]</scope>
    <source>
        <strain evidence="4">CGMCC 1.12750</strain>
    </source>
</reference>
<dbReference type="InterPro" id="IPR025711">
    <property type="entry name" value="PepSY"/>
</dbReference>